<keyword evidence="5 7" id="KW-0071">Autoinducer synthesis</keyword>
<evidence type="ECO:0000256" key="3">
    <source>
        <dbReference type="ARBA" id="ARBA00022679"/>
    </source>
</evidence>
<dbReference type="RefSeq" id="WP_183116667.1">
    <property type="nucleotide sequence ID" value="NZ_JABEQG010000072.1"/>
</dbReference>
<dbReference type="PROSITE" id="PS00949">
    <property type="entry name" value="AUTOINDUCER_SYNTH_1"/>
    <property type="match status" value="1"/>
</dbReference>
<comment type="similarity">
    <text evidence="7 8">Belongs to the autoinducer synthase family.</text>
</comment>
<protein>
    <recommendedName>
        <fullName evidence="1 8">Acyl-homoserine-lactone synthase</fullName>
        <ecNumber evidence="1 8">2.3.1.184</ecNumber>
    </recommendedName>
    <alternativeName>
        <fullName evidence="8">Autoinducer synthesis protein</fullName>
    </alternativeName>
</protein>
<dbReference type="EMBL" id="JABEQG010000072">
    <property type="protein sequence ID" value="MBB2158289.1"/>
    <property type="molecule type" value="Genomic_DNA"/>
</dbReference>
<dbReference type="AlphaFoldDB" id="A0A7W4I8J9"/>
<dbReference type="PROSITE" id="PS51187">
    <property type="entry name" value="AUTOINDUCER_SYNTH_2"/>
    <property type="match status" value="1"/>
</dbReference>
<evidence type="ECO:0000256" key="6">
    <source>
        <dbReference type="ARBA" id="ARBA00048576"/>
    </source>
</evidence>
<dbReference type="Proteomes" id="UP000550787">
    <property type="component" value="Unassembled WGS sequence"/>
</dbReference>
<evidence type="ECO:0000256" key="2">
    <source>
        <dbReference type="ARBA" id="ARBA00022654"/>
    </source>
</evidence>
<evidence type="ECO:0000313" key="9">
    <source>
        <dbReference type="EMBL" id="MBB2158289.1"/>
    </source>
</evidence>
<evidence type="ECO:0000256" key="4">
    <source>
        <dbReference type="ARBA" id="ARBA00022691"/>
    </source>
</evidence>
<gene>
    <name evidence="9" type="ORF">HLH33_18670</name>
</gene>
<dbReference type="GO" id="GO:0009372">
    <property type="term" value="P:quorum sensing"/>
    <property type="evidence" value="ECO:0007669"/>
    <property type="project" value="UniProtKB-UniRule"/>
</dbReference>
<dbReference type="EC" id="2.3.1.184" evidence="1 8"/>
<dbReference type="PRINTS" id="PR01549">
    <property type="entry name" value="AUTOINDCRSYN"/>
</dbReference>
<keyword evidence="3 8" id="KW-0808">Transferase</keyword>
<evidence type="ECO:0000256" key="1">
    <source>
        <dbReference type="ARBA" id="ARBA00012340"/>
    </source>
</evidence>
<name>A0A7W4I8J9_GLUDI</name>
<dbReference type="SUPFAM" id="SSF55729">
    <property type="entry name" value="Acyl-CoA N-acyltransferases (Nat)"/>
    <property type="match status" value="1"/>
</dbReference>
<dbReference type="Pfam" id="PF00765">
    <property type="entry name" value="Autoind_synth"/>
    <property type="match status" value="1"/>
</dbReference>
<dbReference type="InterPro" id="IPR001690">
    <property type="entry name" value="Autoind_synthase"/>
</dbReference>
<evidence type="ECO:0000256" key="5">
    <source>
        <dbReference type="ARBA" id="ARBA00022929"/>
    </source>
</evidence>
<evidence type="ECO:0000313" key="10">
    <source>
        <dbReference type="Proteomes" id="UP000550787"/>
    </source>
</evidence>
<evidence type="ECO:0000256" key="8">
    <source>
        <dbReference type="RuleBase" id="RU361135"/>
    </source>
</evidence>
<keyword evidence="4 8" id="KW-0949">S-adenosyl-L-methionine</keyword>
<comment type="catalytic activity">
    <reaction evidence="6 8">
        <text>a fatty acyl-[ACP] + S-adenosyl-L-methionine = an N-acyl-L-homoserine lactone + S-methyl-5'-thioadenosine + holo-[ACP] + H(+)</text>
        <dbReference type="Rhea" id="RHEA:10096"/>
        <dbReference type="Rhea" id="RHEA-COMP:9685"/>
        <dbReference type="Rhea" id="RHEA-COMP:14125"/>
        <dbReference type="ChEBI" id="CHEBI:15378"/>
        <dbReference type="ChEBI" id="CHEBI:17509"/>
        <dbReference type="ChEBI" id="CHEBI:55474"/>
        <dbReference type="ChEBI" id="CHEBI:59789"/>
        <dbReference type="ChEBI" id="CHEBI:64479"/>
        <dbReference type="ChEBI" id="CHEBI:138651"/>
        <dbReference type="EC" id="2.3.1.184"/>
    </reaction>
</comment>
<dbReference type="InterPro" id="IPR016181">
    <property type="entry name" value="Acyl_CoA_acyltransferase"/>
</dbReference>
<comment type="caution">
    <text evidence="9">The sequence shown here is derived from an EMBL/GenBank/DDBJ whole genome shotgun (WGS) entry which is preliminary data.</text>
</comment>
<sequence>MGTALLDQYRFRYKQFVMREKWDVPNYRGMEYDQFDTPAATYLVWRDEEGSVRGLVRLLPTTCPYMTESLWPELIPDTGAPRSPEIWENTRFAVDGELPAAVRKQVSGELIVASIEFAIAQRISTYLIVSPRAILERTLPRAGLRPEVQRSTILPSGHAVSSAYVQVSVELLHTVRRRLGLESVILRSHEQEQRHAA</sequence>
<evidence type="ECO:0000256" key="7">
    <source>
        <dbReference type="PROSITE-ProRule" id="PRU00533"/>
    </source>
</evidence>
<accession>A0A7W4I8J9</accession>
<dbReference type="GO" id="GO:0061579">
    <property type="term" value="F:N-acyl homoserine lactone synthase activity"/>
    <property type="evidence" value="ECO:0007669"/>
    <property type="project" value="UniProtKB-UniRule"/>
</dbReference>
<reference evidence="9 10" key="1">
    <citation type="submission" date="2020-04" db="EMBL/GenBank/DDBJ databases">
        <title>Description of novel Gluconacetobacter.</title>
        <authorList>
            <person name="Sombolestani A."/>
        </authorList>
    </citation>
    <scope>NUCLEOTIDE SEQUENCE [LARGE SCALE GENOMIC DNA]</scope>
    <source>
        <strain evidence="9 10">LMG 7603</strain>
    </source>
</reference>
<dbReference type="PANTHER" id="PTHR39322">
    <property type="entry name" value="ACYL-HOMOSERINE-LACTONE SYNTHASE"/>
    <property type="match status" value="1"/>
</dbReference>
<proteinExistence type="inferred from homology"/>
<dbReference type="PANTHER" id="PTHR39322:SF1">
    <property type="entry name" value="ISOVALERYL-HOMOSERINE LACTONE SYNTHASE"/>
    <property type="match status" value="1"/>
</dbReference>
<dbReference type="InterPro" id="IPR018311">
    <property type="entry name" value="Autoind_synth_CS"/>
</dbReference>
<dbReference type="GO" id="GO:0007165">
    <property type="term" value="P:signal transduction"/>
    <property type="evidence" value="ECO:0007669"/>
    <property type="project" value="TreeGrafter"/>
</dbReference>
<keyword evidence="2 7" id="KW-0673">Quorum sensing</keyword>
<organism evidence="9 10">
    <name type="scientific">Gluconacetobacter diazotrophicus</name>
    <name type="common">Acetobacter diazotrophicus</name>
    <dbReference type="NCBI Taxonomy" id="33996"/>
    <lineage>
        <taxon>Bacteria</taxon>
        <taxon>Pseudomonadati</taxon>
        <taxon>Pseudomonadota</taxon>
        <taxon>Alphaproteobacteria</taxon>
        <taxon>Acetobacterales</taxon>
        <taxon>Acetobacteraceae</taxon>
        <taxon>Gluconacetobacter</taxon>
    </lineage>
</organism>
<dbReference type="Gene3D" id="3.40.630.30">
    <property type="match status" value="1"/>
</dbReference>